<accession>A0A5C5UA13</accession>
<dbReference type="PANTHER" id="PTHR30543:SF21">
    <property type="entry name" value="NAD(P)H-DEPENDENT FMN REDUCTASE LOT6"/>
    <property type="match status" value="1"/>
</dbReference>
<dbReference type="GO" id="GO:0016491">
    <property type="term" value="F:oxidoreductase activity"/>
    <property type="evidence" value="ECO:0007669"/>
    <property type="project" value="InterPro"/>
</dbReference>
<gene>
    <name evidence="2" type="ORF">FRX94_11025</name>
</gene>
<evidence type="ECO:0000313" key="3">
    <source>
        <dbReference type="Proteomes" id="UP000320791"/>
    </source>
</evidence>
<dbReference type="Pfam" id="PF03358">
    <property type="entry name" value="FMN_red"/>
    <property type="match status" value="1"/>
</dbReference>
<dbReference type="EMBL" id="VOHM01000029">
    <property type="protein sequence ID" value="TWT22739.1"/>
    <property type="molecule type" value="Genomic_DNA"/>
</dbReference>
<comment type="caution">
    <text evidence="2">The sequence shown here is derived from an EMBL/GenBank/DDBJ whole genome shotgun (WGS) entry which is preliminary data.</text>
</comment>
<dbReference type="InterPro" id="IPR050712">
    <property type="entry name" value="NAD(P)H-dep_reductase"/>
</dbReference>
<dbReference type="RefSeq" id="WP_146325398.1">
    <property type="nucleotide sequence ID" value="NZ_BAABLR010000064.1"/>
</dbReference>
<keyword evidence="3" id="KW-1185">Reference proteome</keyword>
<dbReference type="AlphaFoldDB" id="A0A5C5UA13"/>
<dbReference type="InterPro" id="IPR005025">
    <property type="entry name" value="FMN_Rdtase-like_dom"/>
</dbReference>
<dbReference type="Proteomes" id="UP000320791">
    <property type="component" value="Unassembled WGS sequence"/>
</dbReference>
<dbReference type="Gene3D" id="3.40.50.360">
    <property type="match status" value="1"/>
</dbReference>
<dbReference type="InterPro" id="IPR029039">
    <property type="entry name" value="Flavoprotein-like_sf"/>
</dbReference>
<feature type="domain" description="NADPH-dependent FMN reductase-like" evidence="1">
    <location>
        <begin position="1"/>
        <end position="145"/>
    </location>
</feature>
<organism evidence="2 3">
    <name type="scientific">Corynebacterium canis</name>
    <dbReference type="NCBI Taxonomy" id="679663"/>
    <lineage>
        <taxon>Bacteria</taxon>
        <taxon>Bacillati</taxon>
        <taxon>Actinomycetota</taxon>
        <taxon>Actinomycetes</taxon>
        <taxon>Mycobacteriales</taxon>
        <taxon>Corynebacteriaceae</taxon>
        <taxon>Corynebacterium</taxon>
    </lineage>
</organism>
<sequence>MKLGIIIGSVREGRLGESIGTWVAEHAAKNTEAEFDVIDIRSLHLPPMEAAVPPLMSEKRYADPQVAAFSSTIDSCDGFIFVTPEYNGSIPGTFKNAIDHLAPEWQGKPVAYVGYAFTGGQGAIKHWETVMSTLKARNVSKHVEINIGEAVVDNVFKPSAANDADLEALIDALVAAA</sequence>
<name>A0A5C5UA13_9CORY</name>
<proteinExistence type="predicted"/>
<reference evidence="2 3" key="1">
    <citation type="submission" date="2019-08" db="EMBL/GenBank/DDBJ databases">
        <authorList>
            <person name="Lei W."/>
        </authorList>
    </citation>
    <scope>NUCLEOTIDE SEQUENCE [LARGE SCALE GENOMIC DNA]</scope>
    <source>
        <strain evidence="2 3">CCUG 58627</strain>
    </source>
</reference>
<evidence type="ECO:0000259" key="1">
    <source>
        <dbReference type="Pfam" id="PF03358"/>
    </source>
</evidence>
<dbReference type="GO" id="GO:0005829">
    <property type="term" value="C:cytosol"/>
    <property type="evidence" value="ECO:0007669"/>
    <property type="project" value="TreeGrafter"/>
</dbReference>
<dbReference type="PANTHER" id="PTHR30543">
    <property type="entry name" value="CHROMATE REDUCTASE"/>
    <property type="match status" value="1"/>
</dbReference>
<evidence type="ECO:0000313" key="2">
    <source>
        <dbReference type="EMBL" id="TWT22739.1"/>
    </source>
</evidence>
<dbReference type="SUPFAM" id="SSF52218">
    <property type="entry name" value="Flavoproteins"/>
    <property type="match status" value="1"/>
</dbReference>
<dbReference type="GO" id="GO:0010181">
    <property type="term" value="F:FMN binding"/>
    <property type="evidence" value="ECO:0007669"/>
    <property type="project" value="TreeGrafter"/>
</dbReference>
<protein>
    <submittedName>
        <fullName evidence="2">NAD(P)H-dependent oxidoreductase</fullName>
    </submittedName>
</protein>
<dbReference type="OrthoDB" id="9812295at2"/>